<feature type="binding site" evidence="8">
    <location>
        <position position="76"/>
    </location>
    <ligand>
        <name>Zn(2+)</name>
        <dbReference type="ChEBI" id="CHEBI:29105"/>
    </ligand>
</feature>
<dbReference type="PROSITE" id="PS51915">
    <property type="entry name" value="ZAD"/>
    <property type="match status" value="1"/>
</dbReference>
<evidence type="ECO:0000256" key="2">
    <source>
        <dbReference type="ARBA" id="ARBA00022737"/>
    </source>
</evidence>
<feature type="domain" description="C2H2-type" evidence="10">
    <location>
        <begin position="440"/>
        <end position="467"/>
    </location>
</feature>
<proteinExistence type="inferred from homology"/>
<feature type="binding site" evidence="8">
    <location>
        <position position="79"/>
    </location>
    <ligand>
        <name>Zn(2+)</name>
        <dbReference type="ChEBI" id="CHEBI:29105"/>
    </ligand>
</feature>
<keyword evidence="1 8" id="KW-0479">Metal-binding</keyword>
<comment type="similarity">
    <text evidence="6">Belongs to the snail C2H2-type zinc-finger protein family.</text>
</comment>
<keyword evidence="4 8" id="KW-0862">Zinc</keyword>
<feature type="domain" description="C2H2-type" evidence="10">
    <location>
        <begin position="274"/>
        <end position="297"/>
    </location>
</feature>
<keyword evidence="5" id="KW-0539">Nucleus</keyword>
<dbReference type="RefSeq" id="XP_049302421.1">
    <property type="nucleotide sequence ID" value="XM_049446464.1"/>
</dbReference>
<gene>
    <name evidence="13" type="primary">LOC109579286</name>
</gene>
<dbReference type="Gene3D" id="3.30.160.60">
    <property type="entry name" value="Classic Zinc Finger"/>
    <property type="match status" value="5"/>
</dbReference>
<keyword evidence="3 7" id="KW-0863">Zinc-finger</keyword>
<evidence type="ECO:0000256" key="6">
    <source>
        <dbReference type="ARBA" id="ARBA00037948"/>
    </source>
</evidence>
<dbReference type="Pfam" id="PF00096">
    <property type="entry name" value="zf-C2H2"/>
    <property type="match status" value="4"/>
</dbReference>
<feature type="domain" description="C2H2-type" evidence="10">
    <location>
        <begin position="385"/>
        <end position="412"/>
    </location>
</feature>
<dbReference type="PROSITE" id="PS00028">
    <property type="entry name" value="ZINC_FINGER_C2H2_1"/>
    <property type="match status" value="7"/>
</dbReference>
<reference evidence="13" key="2">
    <citation type="submission" date="2025-08" db="UniProtKB">
        <authorList>
            <consortium name="RefSeq"/>
        </authorList>
    </citation>
    <scope>IDENTIFICATION</scope>
    <source>
        <tissue evidence="13">Adult</tissue>
    </source>
</reference>
<evidence type="ECO:0000313" key="13">
    <source>
        <dbReference type="RefSeq" id="XP_049302421.1"/>
    </source>
</evidence>
<accession>A0ABM3IZM1</accession>
<dbReference type="Pfam" id="PF07776">
    <property type="entry name" value="zf-AD"/>
    <property type="match status" value="1"/>
</dbReference>
<dbReference type="SMART" id="SM00868">
    <property type="entry name" value="zf-AD"/>
    <property type="match status" value="1"/>
</dbReference>
<name>A0ABM3IZM1_BACDO</name>
<dbReference type="SMART" id="SM00355">
    <property type="entry name" value="ZnF_C2H2"/>
    <property type="match status" value="8"/>
</dbReference>
<feature type="compositionally biased region" description="Low complexity" evidence="9">
    <location>
        <begin position="216"/>
        <end position="226"/>
    </location>
</feature>
<dbReference type="SUPFAM" id="SSF57667">
    <property type="entry name" value="beta-beta-alpha zinc fingers"/>
    <property type="match status" value="3"/>
</dbReference>
<evidence type="ECO:0000259" key="10">
    <source>
        <dbReference type="PROSITE" id="PS50157"/>
    </source>
</evidence>
<dbReference type="Proteomes" id="UP001652620">
    <property type="component" value="Chromosome 1"/>
</dbReference>
<organism evidence="12 13">
    <name type="scientific">Bactrocera dorsalis</name>
    <name type="common">Oriental fruit fly</name>
    <name type="synonym">Dacus dorsalis</name>
    <dbReference type="NCBI Taxonomy" id="27457"/>
    <lineage>
        <taxon>Eukaryota</taxon>
        <taxon>Metazoa</taxon>
        <taxon>Ecdysozoa</taxon>
        <taxon>Arthropoda</taxon>
        <taxon>Hexapoda</taxon>
        <taxon>Insecta</taxon>
        <taxon>Pterygota</taxon>
        <taxon>Neoptera</taxon>
        <taxon>Endopterygota</taxon>
        <taxon>Diptera</taxon>
        <taxon>Brachycera</taxon>
        <taxon>Muscomorpha</taxon>
        <taxon>Tephritoidea</taxon>
        <taxon>Tephritidae</taxon>
        <taxon>Bactrocera</taxon>
        <taxon>Bactrocera</taxon>
    </lineage>
</organism>
<evidence type="ECO:0000256" key="4">
    <source>
        <dbReference type="ARBA" id="ARBA00022833"/>
    </source>
</evidence>
<keyword evidence="12" id="KW-1185">Reference proteome</keyword>
<feature type="binding site" evidence="8">
    <location>
        <position position="27"/>
    </location>
    <ligand>
        <name>Zn(2+)</name>
        <dbReference type="ChEBI" id="CHEBI:29105"/>
    </ligand>
</feature>
<evidence type="ECO:0000256" key="9">
    <source>
        <dbReference type="SAM" id="MobiDB-lite"/>
    </source>
</evidence>
<feature type="binding site" evidence="8">
    <location>
        <position position="30"/>
    </location>
    <ligand>
        <name>Zn(2+)</name>
        <dbReference type="ChEBI" id="CHEBI:29105"/>
    </ligand>
</feature>
<feature type="region of interest" description="Disordered" evidence="9">
    <location>
        <begin position="625"/>
        <end position="654"/>
    </location>
</feature>
<dbReference type="InterPro" id="IPR013087">
    <property type="entry name" value="Znf_C2H2_type"/>
</dbReference>
<evidence type="ECO:0000256" key="7">
    <source>
        <dbReference type="PROSITE-ProRule" id="PRU00042"/>
    </source>
</evidence>
<feature type="region of interest" description="Disordered" evidence="9">
    <location>
        <begin position="203"/>
        <end position="238"/>
    </location>
</feature>
<evidence type="ECO:0000256" key="5">
    <source>
        <dbReference type="ARBA" id="ARBA00023242"/>
    </source>
</evidence>
<feature type="compositionally biased region" description="Basic and acidic residues" evidence="9">
    <location>
        <begin position="637"/>
        <end position="646"/>
    </location>
</feature>
<evidence type="ECO:0000256" key="3">
    <source>
        <dbReference type="ARBA" id="ARBA00022771"/>
    </source>
</evidence>
<sequence length="713" mass="81106">MNVLHELRADEKLNTNIDKNAPWHLWCRLCAKQDVDEHMITSSGNGEENNIGLNIAITKYFCVQIKMNDELPDRLCTECFSLVTSLVNFNERVIKVQEMYEALQSRSDIKEIDYQTLRLKFGVPIDDRPHEFLCRTLEVHLHEEKPKINEFVEKSFMEEAVIDILPNVCNKVVEIKKENSIELTPSADEDAYDFENEVACDEDPFGSDSDMKSDENSSSSESSVNSSRKKRIKEKHDTEIDETNINYIKKRKIKSNDDFKQAEESGDGESNEIYTCKECAQTFKRISYYRKHMERKHGQAVVSKFTCTDCPFTCNTQAQLNHHAVKHVPCPHCHRKFPTKAIVAKHIKYVHMKESSFICEECGEAVRSEGQLKQHLLTHTDYAPFECDVCKRCFKNQGLLKRHMKSHIPNKHICAECGLQLNSKTTFNRHLLVHSDVMQHKCDFCGRAFKRAEALKNHLILHTGLKPYLCDFCDRRFANCANCRTHKRKAHPEELAALEASGEKSYTKNVPKLAVLKSVIRAADNLAPVVSKQSGNFAFGKKPKLPPDSVGTVSKKQAKMLKQAMTTPTNPASITPGNNNANHGILETNNQRLDDEHNSFGRNIPTFDNIYNHLMMQTATNSGYAMNSPSTMNPTHTELKRSHSEDSSPANNSCEAIDTTDVIAQQQTPLNQQQHYESHISHHTEELSTASASAAEANKFYSHIRQQTPDSYL</sequence>
<dbReference type="GeneID" id="109579286"/>
<evidence type="ECO:0000259" key="11">
    <source>
        <dbReference type="PROSITE" id="PS51915"/>
    </source>
</evidence>
<feature type="compositionally biased region" description="Polar residues" evidence="9">
    <location>
        <begin position="625"/>
        <end position="636"/>
    </location>
</feature>
<dbReference type="InterPro" id="IPR036236">
    <property type="entry name" value="Znf_C2H2_sf"/>
</dbReference>
<evidence type="ECO:0000256" key="1">
    <source>
        <dbReference type="ARBA" id="ARBA00022723"/>
    </source>
</evidence>
<keyword evidence="2" id="KW-0677">Repeat</keyword>
<dbReference type="Gene3D" id="3.40.1800.20">
    <property type="match status" value="1"/>
</dbReference>
<dbReference type="InterPro" id="IPR050527">
    <property type="entry name" value="Snail/Krueppel_Znf"/>
</dbReference>
<reference evidence="12" key="1">
    <citation type="submission" date="2025-05" db="UniProtKB">
        <authorList>
            <consortium name="RefSeq"/>
        </authorList>
    </citation>
    <scope>NUCLEOTIDE SEQUENCE [LARGE SCALE GENOMIC DNA]</scope>
</reference>
<feature type="domain" description="C2H2-type" evidence="10">
    <location>
        <begin position="328"/>
        <end position="356"/>
    </location>
</feature>
<feature type="domain" description="ZAD" evidence="11">
    <location>
        <begin position="25"/>
        <end position="103"/>
    </location>
</feature>
<evidence type="ECO:0000256" key="8">
    <source>
        <dbReference type="PROSITE-ProRule" id="PRU01263"/>
    </source>
</evidence>
<dbReference type="SUPFAM" id="SSF57716">
    <property type="entry name" value="Glucocorticoid receptor-like (DNA-binding domain)"/>
    <property type="match status" value="1"/>
</dbReference>
<evidence type="ECO:0000313" key="12">
    <source>
        <dbReference type="Proteomes" id="UP001652620"/>
    </source>
</evidence>
<dbReference type="PROSITE" id="PS50157">
    <property type="entry name" value="ZINC_FINGER_C2H2_2"/>
    <property type="match status" value="7"/>
</dbReference>
<feature type="domain" description="C2H2-type" evidence="10">
    <location>
        <begin position="357"/>
        <end position="384"/>
    </location>
</feature>
<dbReference type="PANTHER" id="PTHR24388">
    <property type="entry name" value="ZINC FINGER PROTEIN"/>
    <property type="match status" value="1"/>
</dbReference>
<dbReference type="PANTHER" id="PTHR24388:SF104">
    <property type="entry name" value="AT-RICH BINDING PROTEIN-RELATED"/>
    <property type="match status" value="1"/>
</dbReference>
<dbReference type="InterPro" id="IPR012934">
    <property type="entry name" value="Znf_AD"/>
</dbReference>
<protein>
    <submittedName>
        <fullName evidence="13">Zinc finger protein weckle</fullName>
    </submittedName>
</protein>
<feature type="domain" description="C2H2-type" evidence="10">
    <location>
        <begin position="468"/>
        <end position="496"/>
    </location>
</feature>
<feature type="domain" description="C2H2-type" evidence="10">
    <location>
        <begin position="412"/>
        <end position="439"/>
    </location>
</feature>